<feature type="region of interest" description="Disordered" evidence="5">
    <location>
        <begin position="170"/>
        <end position="191"/>
    </location>
</feature>
<protein>
    <recommendedName>
        <fullName evidence="6">Bromodomain associated domain-containing protein</fullName>
    </recommendedName>
</protein>
<keyword evidence="3" id="KW-0804">Transcription</keyword>
<proteinExistence type="predicted"/>
<name>A0ABR1D3F9_NECAM</name>
<dbReference type="Gene3D" id="1.10.20.10">
    <property type="entry name" value="Histone, subunit A"/>
    <property type="match status" value="1"/>
</dbReference>
<evidence type="ECO:0000256" key="4">
    <source>
        <dbReference type="ARBA" id="ARBA00023242"/>
    </source>
</evidence>
<gene>
    <name evidence="7" type="primary">Necator_chrIII.g11710</name>
    <name evidence="7" type="ORF">RB195_010945</name>
</gene>
<comment type="subcellular location">
    <subcellularLocation>
        <location evidence="1">Nucleus</location>
    </subcellularLocation>
</comment>
<dbReference type="InterPro" id="IPR009072">
    <property type="entry name" value="Histone-fold"/>
</dbReference>
<feature type="region of interest" description="Disordered" evidence="5">
    <location>
        <begin position="468"/>
        <end position="489"/>
    </location>
</feature>
<keyword evidence="8" id="KW-1185">Reference proteome</keyword>
<keyword evidence="4" id="KW-0539">Nucleus</keyword>
<evidence type="ECO:0000259" key="6">
    <source>
        <dbReference type="Pfam" id="PF07524"/>
    </source>
</evidence>
<reference evidence="7 8" key="1">
    <citation type="submission" date="2023-08" db="EMBL/GenBank/DDBJ databases">
        <title>A Necator americanus chromosomal reference genome.</title>
        <authorList>
            <person name="Ilik V."/>
            <person name="Petrzelkova K.J."/>
            <person name="Pardy F."/>
            <person name="Fuh T."/>
            <person name="Niatou-Singa F.S."/>
            <person name="Gouil Q."/>
            <person name="Baker L."/>
            <person name="Ritchie M.E."/>
            <person name="Jex A.R."/>
            <person name="Gazzola D."/>
            <person name="Li H."/>
            <person name="Toshio Fujiwara R."/>
            <person name="Zhan B."/>
            <person name="Aroian R.V."/>
            <person name="Pafco B."/>
            <person name="Schwarz E.M."/>
        </authorList>
    </citation>
    <scope>NUCLEOTIDE SEQUENCE [LARGE SCALE GENOMIC DNA]</scope>
    <source>
        <strain evidence="7 8">Aroian</strain>
        <tissue evidence="7">Whole animal</tissue>
    </source>
</reference>
<evidence type="ECO:0000313" key="8">
    <source>
        <dbReference type="Proteomes" id="UP001303046"/>
    </source>
</evidence>
<evidence type="ECO:0000256" key="5">
    <source>
        <dbReference type="SAM" id="MobiDB-lite"/>
    </source>
</evidence>
<accession>A0ABR1D3F9</accession>
<evidence type="ECO:0000256" key="1">
    <source>
        <dbReference type="ARBA" id="ARBA00004123"/>
    </source>
</evidence>
<sequence>MNEYIREHKRRIRCSTARCLAQLGFTQTSSICVDAMSDIMRLYLKRFSSNLQYYMDQRGQTSPSLADVKKTFNYMKVNYYELYEYLRQVRSIEAMPSAPVFPNTSASRSHLSRIEFPRQESPADVDEKSSQVKEETILMKHFPLFSEASAYSVGFVKPLVPAASPQENLETEVKSISSPLSPPPKQHKDYREKKLRKPFDIVQEGFPKSGTEHVSSHNAENNCLDKQIISKDVGETENDLDEREDFRVHDVNEGRKKVCGDNHLHVVRDSLENLQKKRPRYEITSDALRRHSTGKISAKQSSKIVDLLKKLEKQRKIFKNVLEKTNAVLRECQLEASGNPDIVEVKLNEKRKVSPLRLRIIRNPTGSIDYQIIKPQFIIRFKKTLLLKCKAFLNHCVEKQKSGDILEEDQNYDSMATCDRGRSSKYSLRKQEPTRSRKVAVLPYLASDLLRNSYAVLTACMTGRAFPNLGSTQEGEETRNPNTTPQDEISKQRVNEVIWQQLFGQSGIFRRERRKL</sequence>
<evidence type="ECO:0000313" key="7">
    <source>
        <dbReference type="EMBL" id="KAK6743951.1"/>
    </source>
</evidence>
<dbReference type="PANTHER" id="PTHR46452">
    <property type="entry name" value="TRANSCRIPTION INITIATION FACTOR TFIID SUBUNIT 3"/>
    <property type="match status" value="1"/>
</dbReference>
<dbReference type="EMBL" id="JAVFWL010000003">
    <property type="protein sequence ID" value="KAK6743951.1"/>
    <property type="molecule type" value="Genomic_DNA"/>
</dbReference>
<comment type="caution">
    <text evidence="7">The sequence shown here is derived from an EMBL/GenBank/DDBJ whole genome shotgun (WGS) entry which is preliminary data.</text>
</comment>
<organism evidence="7 8">
    <name type="scientific">Necator americanus</name>
    <name type="common">Human hookworm</name>
    <dbReference type="NCBI Taxonomy" id="51031"/>
    <lineage>
        <taxon>Eukaryota</taxon>
        <taxon>Metazoa</taxon>
        <taxon>Ecdysozoa</taxon>
        <taxon>Nematoda</taxon>
        <taxon>Chromadorea</taxon>
        <taxon>Rhabditida</taxon>
        <taxon>Rhabditina</taxon>
        <taxon>Rhabditomorpha</taxon>
        <taxon>Strongyloidea</taxon>
        <taxon>Ancylostomatidae</taxon>
        <taxon>Bunostominae</taxon>
        <taxon>Necator</taxon>
    </lineage>
</organism>
<dbReference type="InterPro" id="IPR006565">
    <property type="entry name" value="BTP"/>
</dbReference>
<dbReference type="Pfam" id="PF07524">
    <property type="entry name" value="Bromo_TP"/>
    <property type="match status" value="1"/>
</dbReference>
<evidence type="ECO:0000256" key="3">
    <source>
        <dbReference type="ARBA" id="ARBA00023163"/>
    </source>
</evidence>
<evidence type="ECO:0000256" key="2">
    <source>
        <dbReference type="ARBA" id="ARBA00023015"/>
    </source>
</evidence>
<feature type="domain" description="Bromodomain associated" evidence="6">
    <location>
        <begin position="13"/>
        <end position="78"/>
    </location>
</feature>
<keyword evidence="2" id="KW-0805">Transcription regulation</keyword>
<dbReference type="Proteomes" id="UP001303046">
    <property type="component" value="Unassembled WGS sequence"/>
</dbReference>
<dbReference type="PANTHER" id="PTHR46452:SF1">
    <property type="entry name" value="TRANSCRIPTION INITIATION FACTOR TFIID SUBUNIT 3"/>
    <property type="match status" value="1"/>
</dbReference>